<proteinExistence type="predicted"/>
<feature type="transmembrane region" description="Helical" evidence="1">
    <location>
        <begin position="12"/>
        <end position="39"/>
    </location>
</feature>
<accession>A0ABQ4PQE9</accession>
<comment type="caution">
    <text evidence="2">The sequence shown here is derived from an EMBL/GenBank/DDBJ whole genome shotgun (WGS) entry which is preliminary data.</text>
</comment>
<keyword evidence="1" id="KW-1133">Transmembrane helix</keyword>
<organism evidence="2 3">
    <name type="scientific">Shewanella sairae</name>
    <dbReference type="NCBI Taxonomy" id="190310"/>
    <lineage>
        <taxon>Bacteria</taxon>
        <taxon>Pseudomonadati</taxon>
        <taxon>Pseudomonadota</taxon>
        <taxon>Gammaproteobacteria</taxon>
        <taxon>Alteromonadales</taxon>
        <taxon>Shewanellaceae</taxon>
        <taxon>Shewanella</taxon>
    </lineage>
</organism>
<gene>
    <name evidence="2" type="ORF">TUM4438_40790</name>
</gene>
<dbReference type="Proteomes" id="UP000887104">
    <property type="component" value="Unassembled WGS sequence"/>
</dbReference>
<evidence type="ECO:0000313" key="3">
    <source>
        <dbReference type="Proteomes" id="UP000887104"/>
    </source>
</evidence>
<sequence length="176" mass="19649">MNNIVRMRGAVAVESAIGIPILLFVILLWAELCFLLFAISSTEHAFANAVFYAKKIDVNDISGDYIDIIKSKLLDPTFSGHLLGDTTVQSSISVSAHYFKNYSSLVQCSDPAILIDNCPEASTSYSNGVISIFRLQYLYKPLALSWFKSIPITREIITVQEYERCLFPSFGKDCDE</sequence>
<keyword evidence="1" id="KW-0472">Membrane</keyword>
<dbReference type="RefSeq" id="WP_220783047.1">
    <property type="nucleotide sequence ID" value="NZ_BPEY01000114.1"/>
</dbReference>
<reference evidence="2" key="1">
    <citation type="submission" date="2021-05" db="EMBL/GenBank/DDBJ databases">
        <title>Molecular characterization for Shewanella algae harboring chromosomal blaOXA-55-like strains isolated from clinical and environment sample.</title>
        <authorList>
            <person name="Ohama Y."/>
            <person name="Aoki K."/>
            <person name="Harada S."/>
            <person name="Moriya K."/>
            <person name="Ishii Y."/>
            <person name="Tateda K."/>
        </authorList>
    </citation>
    <scope>NUCLEOTIDE SEQUENCE</scope>
    <source>
        <strain evidence="2">JCM 11563</strain>
    </source>
</reference>
<dbReference type="EMBL" id="BPEY01000114">
    <property type="protein sequence ID" value="GIU51372.1"/>
    <property type="molecule type" value="Genomic_DNA"/>
</dbReference>
<protein>
    <submittedName>
        <fullName evidence="2">Pilus assembly protein TadE</fullName>
    </submittedName>
</protein>
<evidence type="ECO:0000256" key="1">
    <source>
        <dbReference type="SAM" id="Phobius"/>
    </source>
</evidence>
<keyword evidence="3" id="KW-1185">Reference proteome</keyword>
<keyword evidence="1" id="KW-0812">Transmembrane</keyword>
<name>A0ABQ4PQE9_9GAMM</name>
<evidence type="ECO:0000313" key="2">
    <source>
        <dbReference type="EMBL" id="GIU51372.1"/>
    </source>
</evidence>